<feature type="compositionally biased region" description="Low complexity" evidence="1">
    <location>
        <begin position="55"/>
        <end position="66"/>
    </location>
</feature>
<sequence length="199" mass="21542">MQKPRCVKQLPLHSNVVPGTGASVKCVIIPPPSPTCFPIEFISVLLPHLPPSTPPTASLPSKPAASQLCDQNRNPAANSPPLDPSHSHNASTEPERSSLQDLNAGHTVHIAVLMRLNIEESSVDSIYITVWGLWASPYLPLHMGKTGKRTDNARRTFWPSVAALNKQRQNEKKRKQSDPKVSVPAESPILTVGADSNSC</sequence>
<dbReference type="AlphaFoldDB" id="A0AAW0KG77"/>
<dbReference type="EMBL" id="PKMF04000328">
    <property type="protein sequence ID" value="KAK7837506.1"/>
    <property type="molecule type" value="Genomic_DNA"/>
</dbReference>
<evidence type="ECO:0000256" key="1">
    <source>
        <dbReference type="SAM" id="MobiDB-lite"/>
    </source>
</evidence>
<comment type="caution">
    <text evidence="2">The sequence shown here is derived from an EMBL/GenBank/DDBJ whole genome shotgun (WGS) entry which is preliminary data.</text>
</comment>
<protein>
    <submittedName>
        <fullName evidence="2">Uncharacterized protein</fullName>
    </submittedName>
</protein>
<dbReference type="Proteomes" id="UP000237347">
    <property type="component" value="Unassembled WGS sequence"/>
</dbReference>
<feature type="compositionally biased region" description="Polar residues" evidence="1">
    <location>
        <begin position="68"/>
        <end position="77"/>
    </location>
</feature>
<feature type="region of interest" description="Disordered" evidence="1">
    <location>
        <begin position="163"/>
        <end position="199"/>
    </location>
</feature>
<gene>
    <name evidence="2" type="ORF">CFP56_021196</name>
</gene>
<name>A0AAW0KG77_QUESU</name>
<evidence type="ECO:0000313" key="3">
    <source>
        <dbReference type="Proteomes" id="UP000237347"/>
    </source>
</evidence>
<keyword evidence="3" id="KW-1185">Reference proteome</keyword>
<organism evidence="2 3">
    <name type="scientific">Quercus suber</name>
    <name type="common">Cork oak</name>
    <dbReference type="NCBI Taxonomy" id="58331"/>
    <lineage>
        <taxon>Eukaryota</taxon>
        <taxon>Viridiplantae</taxon>
        <taxon>Streptophyta</taxon>
        <taxon>Embryophyta</taxon>
        <taxon>Tracheophyta</taxon>
        <taxon>Spermatophyta</taxon>
        <taxon>Magnoliopsida</taxon>
        <taxon>eudicotyledons</taxon>
        <taxon>Gunneridae</taxon>
        <taxon>Pentapetalae</taxon>
        <taxon>rosids</taxon>
        <taxon>fabids</taxon>
        <taxon>Fagales</taxon>
        <taxon>Fagaceae</taxon>
        <taxon>Quercus</taxon>
    </lineage>
</organism>
<proteinExistence type="predicted"/>
<accession>A0AAW0KG77</accession>
<reference evidence="2 3" key="1">
    <citation type="journal article" date="2018" name="Sci. Data">
        <title>The draft genome sequence of cork oak.</title>
        <authorList>
            <person name="Ramos A.M."/>
            <person name="Usie A."/>
            <person name="Barbosa P."/>
            <person name="Barros P.M."/>
            <person name="Capote T."/>
            <person name="Chaves I."/>
            <person name="Simoes F."/>
            <person name="Abreu I."/>
            <person name="Carrasquinho I."/>
            <person name="Faro C."/>
            <person name="Guimaraes J.B."/>
            <person name="Mendonca D."/>
            <person name="Nobrega F."/>
            <person name="Rodrigues L."/>
            <person name="Saibo N.J.M."/>
            <person name="Varela M.C."/>
            <person name="Egas C."/>
            <person name="Matos J."/>
            <person name="Miguel C.M."/>
            <person name="Oliveira M.M."/>
            <person name="Ricardo C.P."/>
            <person name="Goncalves S."/>
        </authorList>
    </citation>
    <scope>NUCLEOTIDE SEQUENCE [LARGE SCALE GENOMIC DNA]</scope>
    <source>
        <strain evidence="3">cv. HL8</strain>
    </source>
</reference>
<evidence type="ECO:0000313" key="2">
    <source>
        <dbReference type="EMBL" id="KAK7837506.1"/>
    </source>
</evidence>
<feature type="region of interest" description="Disordered" evidence="1">
    <location>
        <begin position="53"/>
        <end position="100"/>
    </location>
</feature>